<name>A0A426TVI5_9CHLR</name>
<dbReference type="InterPro" id="IPR032568">
    <property type="entry name" value="DUF4926"/>
</dbReference>
<dbReference type="AlphaFoldDB" id="A0A426TVI5"/>
<evidence type="ECO:0000313" key="1">
    <source>
        <dbReference type="EMBL" id="RRR69470.1"/>
    </source>
</evidence>
<accession>A0A426TVI5</accession>
<organism evidence="1 2">
    <name type="scientific">Candidatus Viridilinea halotolerans</name>
    <dbReference type="NCBI Taxonomy" id="2491704"/>
    <lineage>
        <taxon>Bacteria</taxon>
        <taxon>Bacillati</taxon>
        <taxon>Chloroflexota</taxon>
        <taxon>Chloroflexia</taxon>
        <taxon>Chloroflexales</taxon>
        <taxon>Chloroflexineae</taxon>
        <taxon>Oscillochloridaceae</taxon>
        <taxon>Candidatus Viridilinea</taxon>
    </lineage>
</organism>
<comment type="caution">
    <text evidence="1">The sequence shown here is derived from an EMBL/GenBank/DDBJ whole genome shotgun (WGS) entry which is preliminary data.</text>
</comment>
<protein>
    <submittedName>
        <fullName evidence="1">DUF4926 domain-containing protein</fullName>
    </submittedName>
</protein>
<proteinExistence type="predicted"/>
<dbReference type="EMBL" id="RSAS01000630">
    <property type="protein sequence ID" value="RRR69470.1"/>
    <property type="molecule type" value="Genomic_DNA"/>
</dbReference>
<dbReference type="Proteomes" id="UP000280307">
    <property type="component" value="Unassembled WGS sequence"/>
</dbReference>
<reference evidence="1 2" key="1">
    <citation type="submission" date="2018-12" db="EMBL/GenBank/DDBJ databases">
        <title>Genome Sequence of Candidatus Viridilinea halotolerans isolated from saline sulfide-rich spring.</title>
        <authorList>
            <person name="Grouzdev D.S."/>
            <person name="Burganskaya E.I."/>
            <person name="Krutkina M.S."/>
            <person name="Sukhacheva M.V."/>
            <person name="Gorlenko V.M."/>
        </authorList>
    </citation>
    <scope>NUCLEOTIDE SEQUENCE [LARGE SCALE GENOMIC DNA]</scope>
    <source>
        <strain evidence="1">Chok-6</strain>
    </source>
</reference>
<evidence type="ECO:0000313" key="2">
    <source>
        <dbReference type="Proteomes" id="UP000280307"/>
    </source>
</evidence>
<dbReference type="Pfam" id="PF16277">
    <property type="entry name" value="DUF4926"/>
    <property type="match status" value="1"/>
</dbReference>
<sequence>MIEELTSVVLTTNLPERGLQIGDIGTVVLVHQEGEGYTVEFMTLSGETVAVITVSSAQIRAIRTNEIAHARELAAA</sequence>
<gene>
    <name evidence="1" type="ORF">EI684_15570</name>
</gene>